<dbReference type="SMART" id="SM00478">
    <property type="entry name" value="ENDO3c"/>
    <property type="match status" value="1"/>
</dbReference>
<dbReference type="GO" id="GO:0140078">
    <property type="term" value="F:class I DNA-(apurinic or apyrimidinic site) endonuclease activity"/>
    <property type="evidence" value="ECO:0007669"/>
    <property type="project" value="UniProtKB-EC"/>
</dbReference>
<keyword evidence="4 10" id="KW-0227">DNA damage</keyword>
<dbReference type="InterPro" id="IPR023170">
    <property type="entry name" value="HhH_base_excis_C"/>
</dbReference>
<evidence type="ECO:0000256" key="3">
    <source>
        <dbReference type="ARBA" id="ARBA00022723"/>
    </source>
</evidence>
<dbReference type="Proteomes" id="UP000177564">
    <property type="component" value="Unassembled WGS sequence"/>
</dbReference>
<keyword evidence="8 10" id="KW-0234">DNA repair</keyword>
<comment type="cofactor">
    <cofactor evidence="10">
        <name>[4Fe-4S] cluster</name>
        <dbReference type="ChEBI" id="CHEBI:49883"/>
    </cofactor>
    <text evidence="10">Binds 1 [4Fe-4S] cluster.</text>
</comment>
<dbReference type="PANTHER" id="PTHR10359">
    <property type="entry name" value="A/G-SPECIFIC ADENINE GLYCOSYLASE/ENDONUCLEASE III"/>
    <property type="match status" value="1"/>
</dbReference>
<dbReference type="Gene3D" id="1.10.1670.10">
    <property type="entry name" value="Helix-hairpin-Helix base-excision DNA repair enzymes (C-terminal)"/>
    <property type="match status" value="1"/>
</dbReference>
<evidence type="ECO:0000256" key="2">
    <source>
        <dbReference type="ARBA" id="ARBA00022485"/>
    </source>
</evidence>
<reference evidence="12 13" key="1">
    <citation type="journal article" date="2016" name="Nat. Commun.">
        <title>Thousands of microbial genomes shed light on interconnected biogeochemical processes in an aquifer system.</title>
        <authorList>
            <person name="Anantharaman K."/>
            <person name="Brown C.T."/>
            <person name="Hug L.A."/>
            <person name="Sharon I."/>
            <person name="Castelle C.J."/>
            <person name="Probst A.J."/>
            <person name="Thomas B.C."/>
            <person name="Singh A."/>
            <person name="Wilkins M.J."/>
            <person name="Karaoz U."/>
            <person name="Brodie E.L."/>
            <person name="Williams K.H."/>
            <person name="Hubbard S.S."/>
            <person name="Banfield J.F."/>
        </authorList>
    </citation>
    <scope>NUCLEOTIDE SEQUENCE [LARGE SCALE GENOMIC DNA]</scope>
</reference>
<evidence type="ECO:0000256" key="6">
    <source>
        <dbReference type="ARBA" id="ARBA00023004"/>
    </source>
</evidence>
<evidence type="ECO:0000259" key="11">
    <source>
        <dbReference type="SMART" id="SM00478"/>
    </source>
</evidence>
<dbReference type="PROSITE" id="PS01155">
    <property type="entry name" value="ENDONUCLEASE_III_2"/>
    <property type="match status" value="1"/>
</dbReference>
<dbReference type="PANTHER" id="PTHR10359:SF18">
    <property type="entry name" value="ENDONUCLEASE III"/>
    <property type="match status" value="1"/>
</dbReference>
<keyword evidence="2" id="KW-0004">4Fe-4S</keyword>
<keyword evidence="12" id="KW-0540">Nuclease</keyword>
<evidence type="ECO:0000256" key="10">
    <source>
        <dbReference type="HAMAP-Rule" id="MF_00942"/>
    </source>
</evidence>
<organism evidence="12 13">
    <name type="scientific">Candidatus Adlerbacteria bacterium RIFCSPHIGHO2_02_FULL_52_17</name>
    <dbReference type="NCBI Taxonomy" id="1797240"/>
    <lineage>
        <taxon>Bacteria</taxon>
        <taxon>Candidatus Adleribacteriota</taxon>
    </lineage>
</organism>
<keyword evidence="5 10" id="KW-0378">Hydrolase</keyword>
<keyword evidence="9 10" id="KW-0326">Glycosidase</keyword>
<evidence type="ECO:0000256" key="8">
    <source>
        <dbReference type="ARBA" id="ARBA00023204"/>
    </source>
</evidence>
<keyword evidence="10" id="KW-0456">Lyase</keyword>
<dbReference type="CDD" id="cd00056">
    <property type="entry name" value="ENDO3c"/>
    <property type="match status" value="1"/>
</dbReference>
<evidence type="ECO:0000256" key="4">
    <source>
        <dbReference type="ARBA" id="ARBA00022763"/>
    </source>
</evidence>
<dbReference type="Pfam" id="PF00730">
    <property type="entry name" value="HhH-GPD"/>
    <property type="match status" value="1"/>
</dbReference>
<dbReference type="InterPro" id="IPR005759">
    <property type="entry name" value="Nth"/>
</dbReference>
<gene>
    <name evidence="10" type="primary">nth</name>
    <name evidence="12" type="ORF">A3D68_02085</name>
</gene>
<comment type="caution">
    <text evidence="10">Lacks conserved residue(s) required for the propagation of feature annotation.</text>
</comment>
<dbReference type="AlphaFoldDB" id="A0A1F4XP90"/>
<protein>
    <recommendedName>
        <fullName evidence="10">Endonuclease III</fullName>
        <ecNumber evidence="10">4.2.99.18</ecNumber>
    </recommendedName>
    <alternativeName>
        <fullName evidence="10">DNA-(apurinic or apyrimidinic site) lyase</fullName>
    </alternativeName>
</protein>
<dbReference type="InterPro" id="IPR004036">
    <property type="entry name" value="Endonuclease-III-like_CS2"/>
</dbReference>
<comment type="similarity">
    <text evidence="1 10">Belongs to the Nth/MutY family.</text>
</comment>
<dbReference type="GO" id="GO:0046872">
    <property type="term" value="F:metal ion binding"/>
    <property type="evidence" value="ECO:0007669"/>
    <property type="project" value="UniProtKB-KW"/>
</dbReference>
<keyword evidence="7" id="KW-0411">Iron-sulfur</keyword>
<evidence type="ECO:0000256" key="1">
    <source>
        <dbReference type="ARBA" id="ARBA00008343"/>
    </source>
</evidence>
<dbReference type="EMBL" id="MEWU01000034">
    <property type="protein sequence ID" value="OGC82883.1"/>
    <property type="molecule type" value="Genomic_DNA"/>
</dbReference>
<proteinExistence type="inferred from homology"/>
<comment type="caution">
    <text evidence="12">The sequence shown here is derived from an EMBL/GenBank/DDBJ whole genome shotgun (WGS) entry which is preliminary data.</text>
</comment>
<keyword evidence="10" id="KW-0238">DNA-binding</keyword>
<evidence type="ECO:0000313" key="12">
    <source>
        <dbReference type="EMBL" id="OGC82883.1"/>
    </source>
</evidence>
<evidence type="ECO:0000256" key="7">
    <source>
        <dbReference type="ARBA" id="ARBA00023014"/>
    </source>
</evidence>
<accession>A0A1F4XP90</accession>
<dbReference type="EC" id="4.2.99.18" evidence="10"/>
<dbReference type="NCBIfam" id="TIGR01083">
    <property type="entry name" value="nth"/>
    <property type="match status" value="1"/>
</dbReference>
<dbReference type="STRING" id="1797240.A3D68_02085"/>
<keyword evidence="12" id="KW-0255">Endonuclease</keyword>
<name>A0A1F4XP90_9BACT</name>
<dbReference type="SUPFAM" id="SSF48150">
    <property type="entry name" value="DNA-glycosylase"/>
    <property type="match status" value="1"/>
</dbReference>
<dbReference type="FunFam" id="1.10.340.30:FF:000001">
    <property type="entry name" value="Endonuclease III"/>
    <property type="match status" value="1"/>
</dbReference>
<evidence type="ECO:0000313" key="13">
    <source>
        <dbReference type="Proteomes" id="UP000177564"/>
    </source>
</evidence>
<dbReference type="InterPro" id="IPR003265">
    <property type="entry name" value="HhH-GPD_domain"/>
</dbReference>
<keyword evidence="6" id="KW-0408">Iron</keyword>
<evidence type="ECO:0000256" key="5">
    <source>
        <dbReference type="ARBA" id="ARBA00022801"/>
    </source>
</evidence>
<dbReference type="GO" id="GO:0019104">
    <property type="term" value="F:DNA N-glycosylase activity"/>
    <property type="evidence" value="ECO:0007669"/>
    <property type="project" value="UniProtKB-UniRule"/>
</dbReference>
<comment type="function">
    <text evidence="10">DNA repair enzyme that has both DNA N-glycosylase activity and AP-lyase activity. The DNA N-glycosylase activity releases various damaged pyrimidines from DNA by cleaving the N-glycosidic bond, leaving an AP (apurinic/apyrimidinic) site. The AP-lyase activity cleaves the phosphodiester bond 3' to the AP site by a beta-elimination, leaving a 3'-terminal unsaturated sugar and a product with a terminal 5'-phosphate.</text>
</comment>
<comment type="catalytic activity">
    <reaction evidence="10">
        <text>2'-deoxyribonucleotide-(2'-deoxyribose 5'-phosphate)-2'-deoxyribonucleotide-DNA = a 3'-end 2'-deoxyribonucleotide-(2,3-dehydro-2,3-deoxyribose 5'-phosphate)-DNA + a 5'-end 5'-phospho-2'-deoxyribonucleoside-DNA + H(+)</text>
        <dbReference type="Rhea" id="RHEA:66592"/>
        <dbReference type="Rhea" id="RHEA-COMP:13180"/>
        <dbReference type="Rhea" id="RHEA-COMP:16897"/>
        <dbReference type="Rhea" id="RHEA-COMP:17067"/>
        <dbReference type="ChEBI" id="CHEBI:15378"/>
        <dbReference type="ChEBI" id="CHEBI:136412"/>
        <dbReference type="ChEBI" id="CHEBI:157695"/>
        <dbReference type="ChEBI" id="CHEBI:167181"/>
        <dbReference type="EC" id="4.2.99.18"/>
    </reaction>
</comment>
<keyword evidence="3" id="KW-0479">Metal-binding</keyword>
<dbReference type="GO" id="GO:0003677">
    <property type="term" value="F:DNA binding"/>
    <property type="evidence" value="ECO:0007669"/>
    <property type="project" value="UniProtKB-UniRule"/>
</dbReference>
<dbReference type="HAMAP" id="MF_00942">
    <property type="entry name" value="Nth"/>
    <property type="match status" value="1"/>
</dbReference>
<sequence length="220" mass="25396">MNPKLFEERRVRIQKLNRALKKLFPNAEIELNYHTPWELLVAVQLSARCTDKMVNKITAKLFKKYKTLEAYVRAQPLVFEQDIKSSGFYRNKTKNILASAKIVKNKFGGRVPKTMEEMLTLPGVARKTATVVLREAYGITAGVTVDTHVIRFCTRYDLSTHRDPVKIEKDLMRLLPQGEWGAFTHLVIHYGRYLAPARQYDTGKDPLVKIYPKAAKKFRV</sequence>
<dbReference type="GO" id="GO:0006285">
    <property type="term" value="P:base-excision repair, AP site formation"/>
    <property type="evidence" value="ECO:0007669"/>
    <property type="project" value="TreeGrafter"/>
</dbReference>
<dbReference type="InterPro" id="IPR011257">
    <property type="entry name" value="DNA_glycosylase"/>
</dbReference>
<dbReference type="GO" id="GO:0051539">
    <property type="term" value="F:4 iron, 4 sulfur cluster binding"/>
    <property type="evidence" value="ECO:0007669"/>
    <property type="project" value="UniProtKB-KW"/>
</dbReference>
<evidence type="ECO:0000256" key="9">
    <source>
        <dbReference type="ARBA" id="ARBA00023295"/>
    </source>
</evidence>
<feature type="domain" description="HhH-GPD" evidence="11">
    <location>
        <begin position="45"/>
        <end position="193"/>
    </location>
</feature>
<dbReference type="Gene3D" id="1.10.340.30">
    <property type="entry name" value="Hypothetical protein, domain 2"/>
    <property type="match status" value="1"/>
</dbReference>